<sequence length="962" mass="98584">MRRTSNQYSKQNSQEPKVFRGGDKKVMKKSLSLVVAAAMTLTTASVAFADAAPATTELSAQQKFDALKALGIFSGYPDGSAGLDKEMTRAEFAKVLTLLSQLEPDAAAAKVYTDVPATHWAAGFIGASTEAKLLNGLGANKFGPSGKVTIEQIAKVADLVAGVEPIEGEVSGKVSAWAKGYVAAAVKAGLLPELPSYQTNATRELLVEVSYDLAAETLVTVKSTKIVDEKNIEVTFSDGGVVKKTLDTALVVGVATKVSVDYNGKKYEVEVKLDVLKVSDAKQTGAKVITVNFNKPATDAEKTATTFELKNGLVPYAVTAKYADDNKSVALTATFLPAGEYTLNVKGSDPVTVKVEDEKVSKVDIGALTLQKGTAQDLKVKALNQFGEEVTGAIGDSNINVYNGKTGLPVTVTGGKVDLSGADVDSAIVVTALHTSSGLTATKTYKLVDASSATNIQLGAVVPLKDEARISVSKVGYVLPYTMADQYGQKVLVAGAKAVAGNKVSFGGAVDFVVSDITVIDPNSFSVDADGVVKFNTTAKAGTVVITAINSKTGATSNTTVKVEAAKALKTFQIAHPGVLVAEHEDVKIPYVAADTYGVPIDAKDVNASVIALGTGFNITSSNPDVDIDSASFNAKGELVVQFDGSGATTLFIWVSGQIASQVNIDVKAEAVPTKVLSVKTGAKTTLGINGVADLTIDQLNVVDNYGRPVTKLTGTWALTAVEATPAPAAPAADTSAISYATGKVKGVTAGTEKVTVGLSHGGTAVAGSTAEVTYTTVADADIKSFSIATIGTVYGGTTGRQADHDIAVTLVGKTASGNEVAIDQARFLTSITSSDTTVATIGAGKVHGVAKGTTNVAVWNGATKQAEAAVTVSDAAPVIASVAFDPTEINYAAGLDVSTKLAVKDQYGVAIAKTGTYASSDASKLTVSPAGVVAKVGAATGQVTVSFVSNNGIVATIIVNL</sequence>
<proteinExistence type="predicted"/>
<dbReference type="AlphaFoldDB" id="A0A7X5C289"/>
<feature type="compositionally biased region" description="Polar residues" evidence="2">
    <location>
        <begin position="1"/>
        <end position="15"/>
    </location>
</feature>
<feature type="domain" description="SLH" evidence="3">
    <location>
        <begin position="108"/>
        <end position="171"/>
    </location>
</feature>
<feature type="domain" description="SLH" evidence="3">
    <location>
        <begin position="45"/>
        <end position="107"/>
    </location>
</feature>
<evidence type="ECO:0000313" key="5">
    <source>
        <dbReference type="Proteomes" id="UP000558113"/>
    </source>
</evidence>
<dbReference type="EMBL" id="JAAAMU010000037">
    <property type="protein sequence ID" value="NBC73561.1"/>
    <property type="molecule type" value="Genomic_DNA"/>
</dbReference>
<reference evidence="4 5" key="1">
    <citation type="submission" date="2020-01" db="EMBL/GenBank/DDBJ databases">
        <title>Paenibacillus soybeanensis sp. nov. isolated from the nodules of soybean (Glycine max(L.) Merr).</title>
        <authorList>
            <person name="Wang H."/>
        </authorList>
    </citation>
    <scope>NUCLEOTIDE SEQUENCE [LARGE SCALE GENOMIC DNA]</scope>
    <source>
        <strain evidence="4 5">DSM 23054</strain>
    </source>
</reference>
<dbReference type="Proteomes" id="UP000558113">
    <property type="component" value="Unassembled WGS sequence"/>
</dbReference>
<keyword evidence="1" id="KW-0732">Signal</keyword>
<evidence type="ECO:0000256" key="2">
    <source>
        <dbReference type="SAM" id="MobiDB-lite"/>
    </source>
</evidence>
<accession>A0A7X5C289</accession>
<gene>
    <name evidence="4" type="ORF">GT003_31870</name>
</gene>
<keyword evidence="5" id="KW-1185">Reference proteome</keyword>
<dbReference type="InterPro" id="IPR014755">
    <property type="entry name" value="Cu-Rt/internalin_Ig-like"/>
</dbReference>
<dbReference type="OrthoDB" id="1706086at2"/>
<dbReference type="Gene3D" id="2.60.40.1220">
    <property type="match status" value="1"/>
</dbReference>
<evidence type="ECO:0000256" key="1">
    <source>
        <dbReference type="ARBA" id="ARBA00022729"/>
    </source>
</evidence>
<dbReference type="PROSITE" id="PS51272">
    <property type="entry name" value="SLH"/>
    <property type="match status" value="2"/>
</dbReference>
<comment type="caution">
    <text evidence="4">The sequence shown here is derived from an EMBL/GenBank/DDBJ whole genome shotgun (WGS) entry which is preliminary data.</text>
</comment>
<evidence type="ECO:0000313" key="4">
    <source>
        <dbReference type="EMBL" id="NBC73561.1"/>
    </source>
</evidence>
<feature type="region of interest" description="Disordered" evidence="2">
    <location>
        <begin position="1"/>
        <end position="21"/>
    </location>
</feature>
<organism evidence="4 5">
    <name type="scientific">Paenibacillus sacheonensis</name>
    <dbReference type="NCBI Taxonomy" id="742054"/>
    <lineage>
        <taxon>Bacteria</taxon>
        <taxon>Bacillati</taxon>
        <taxon>Bacillota</taxon>
        <taxon>Bacilli</taxon>
        <taxon>Bacillales</taxon>
        <taxon>Paenibacillaceae</taxon>
        <taxon>Paenibacillus</taxon>
    </lineage>
</organism>
<dbReference type="RefSeq" id="WP_161705717.1">
    <property type="nucleotide sequence ID" value="NZ_JAAAMU010000037.1"/>
</dbReference>
<dbReference type="InterPro" id="IPR001119">
    <property type="entry name" value="SLH_dom"/>
</dbReference>
<name>A0A7X5C289_9BACL</name>
<protein>
    <recommendedName>
        <fullName evidence="3">SLH domain-containing protein</fullName>
    </recommendedName>
</protein>
<dbReference type="Pfam" id="PF00395">
    <property type="entry name" value="SLH"/>
    <property type="match status" value="2"/>
</dbReference>
<evidence type="ECO:0000259" key="3">
    <source>
        <dbReference type="PROSITE" id="PS51272"/>
    </source>
</evidence>